<dbReference type="AlphaFoldDB" id="Q22SU7"/>
<proteinExistence type="predicted"/>
<dbReference type="HOGENOM" id="CLU_2643500_0_0_1"/>
<gene>
    <name evidence="1" type="ORF">TTHERM_00812840</name>
</gene>
<dbReference type="Proteomes" id="UP000009168">
    <property type="component" value="Unassembled WGS sequence"/>
</dbReference>
<reference evidence="2" key="1">
    <citation type="journal article" date="2006" name="PLoS Biol.">
        <title>Macronuclear genome sequence of the ciliate Tetrahymena thermophila, a model eukaryote.</title>
        <authorList>
            <person name="Eisen J.A."/>
            <person name="Coyne R.S."/>
            <person name="Wu M."/>
            <person name="Wu D."/>
            <person name="Thiagarajan M."/>
            <person name="Wortman J.R."/>
            <person name="Badger J.H."/>
            <person name="Ren Q."/>
            <person name="Amedeo P."/>
            <person name="Jones K.M."/>
            <person name="Tallon L.J."/>
            <person name="Delcher A.L."/>
            <person name="Salzberg S.L."/>
            <person name="Silva J.C."/>
            <person name="Haas B.J."/>
            <person name="Majoros W.H."/>
            <person name="Farzad M."/>
            <person name="Carlton J.M."/>
            <person name="Smith R.K. Jr."/>
            <person name="Garg J."/>
            <person name="Pearlman R.E."/>
            <person name="Karrer K.M."/>
            <person name="Sun L."/>
            <person name="Manning G."/>
            <person name="Elde N.C."/>
            <person name="Turkewitz A.P."/>
            <person name="Asai D.J."/>
            <person name="Wilkes D.E."/>
            <person name="Wang Y."/>
            <person name="Cai H."/>
            <person name="Collins K."/>
            <person name="Stewart B.A."/>
            <person name="Lee S.R."/>
            <person name="Wilamowska K."/>
            <person name="Weinberg Z."/>
            <person name="Ruzzo W.L."/>
            <person name="Wloga D."/>
            <person name="Gaertig J."/>
            <person name="Frankel J."/>
            <person name="Tsao C.-C."/>
            <person name="Gorovsky M.A."/>
            <person name="Keeling P.J."/>
            <person name="Waller R.F."/>
            <person name="Patron N.J."/>
            <person name="Cherry J.M."/>
            <person name="Stover N.A."/>
            <person name="Krieger C.J."/>
            <person name="del Toro C."/>
            <person name="Ryder H.F."/>
            <person name="Williamson S.C."/>
            <person name="Barbeau R.A."/>
            <person name="Hamilton E.P."/>
            <person name="Orias E."/>
        </authorList>
    </citation>
    <scope>NUCLEOTIDE SEQUENCE [LARGE SCALE GENOMIC DNA]</scope>
    <source>
        <strain evidence="2">SB210</strain>
    </source>
</reference>
<dbReference type="KEGG" id="tet:TTHERM_00812840"/>
<keyword evidence="2" id="KW-1185">Reference proteome</keyword>
<dbReference type="EMBL" id="GG662841">
    <property type="protein sequence ID" value="EAR88367.1"/>
    <property type="molecule type" value="Genomic_DNA"/>
</dbReference>
<dbReference type="GeneID" id="7832970"/>
<accession>Q22SU7</accession>
<protein>
    <submittedName>
        <fullName evidence="1">Uncharacterized protein</fullName>
    </submittedName>
</protein>
<sequence length="77" mass="9255">MNSNQATFKKPEIVFQFYESEMEEDQQIEDQIEDFQTKILGMRVKTTRNITLNFKRQNSNEKINSFHSLESSQEQNY</sequence>
<name>Q22SU7_TETTS</name>
<organism evidence="1 2">
    <name type="scientific">Tetrahymena thermophila (strain SB210)</name>
    <dbReference type="NCBI Taxonomy" id="312017"/>
    <lineage>
        <taxon>Eukaryota</taxon>
        <taxon>Sar</taxon>
        <taxon>Alveolata</taxon>
        <taxon>Ciliophora</taxon>
        <taxon>Intramacronucleata</taxon>
        <taxon>Oligohymenophorea</taxon>
        <taxon>Hymenostomatida</taxon>
        <taxon>Tetrahymenina</taxon>
        <taxon>Tetrahymenidae</taxon>
        <taxon>Tetrahymena</taxon>
    </lineage>
</organism>
<evidence type="ECO:0000313" key="1">
    <source>
        <dbReference type="EMBL" id="EAR88367.1"/>
    </source>
</evidence>
<evidence type="ECO:0000313" key="2">
    <source>
        <dbReference type="Proteomes" id="UP000009168"/>
    </source>
</evidence>
<dbReference type="RefSeq" id="XP_001008612.1">
    <property type="nucleotide sequence ID" value="XM_001008612.2"/>
</dbReference>
<dbReference type="InParanoid" id="Q22SU7"/>